<proteinExistence type="predicted"/>
<accession>A0A381VDN3</accession>
<organism evidence="1">
    <name type="scientific">marine metagenome</name>
    <dbReference type="NCBI Taxonomy" id="408172"/>
    <lineage>
        <taxon>unclassified sequences</taxon>
        <taxon>metagenomes</taxon>
        <taxon>ecological metagenomes</taxon>
    </lineage>
</organism>
<gene>
    <name evidence="1" type="ORF">METZ01_LOCUS91294</name>
</gene>
<dbReference type="EMBL" id="UINC01008544">
    <property type="protein sequence ID" value="SVA38440.1"/>
    <property type="molecule type" value="Genomic_DNA"/>
</dbReference>
<name>A0A381VDN3_9ZZZZ</name>
<reference evidence="1" key="1">
    <citation type="submission" date="2018-05" db="EMBL/GenBank/DDBJ databases">
        <authorList>
            <person name="Lanie J.A."/>
            <person name="Ng W.-L."/>
            <person name="Kazmierczak K.M."/>
            <person name="Andrzejewski T.M."/>
            <person name="Davidsen T.M."/>
            <person name="Wayne K.J."/>
            <person name="Tettelin H."/>
            <person name="Glass J.I."/>
            <person name="Rusch D."/>
            <person name="Podicherti R."/>
            <person name="Tsui H.-C.T."/>
            <person name="Winkler M.E."/>
        </authorList>
    </citation>
    <scope>NUCLEOTIDE SEQUENCE</scope>
</reference>
<dbReference type="AlphaFoldDB" id="A0A381VDN3"/>
<sequence length="79" mass="8973">MPVDLVICRLKKRTLFLRRRCRDRAGRHNPNADTLLAPRVKITGIFERHLGIGGVETAGVLVRQTAFAPYKNLPKRPLI</sequence>
<evidence type="ECO:0000313" key="1">
    <source>
        <dbReference type="EMBL" id="SVA38440.1"/>
    </source>
</evidence>
<protein>
    <submittedName>
        <fullName evidence="1">Uncharacterized protein</fullName>
    </submittedName>
</protein>